<dbReference type="SUPFAM" id="SSF51735">
    <property type="entry name" value="NAD(P)-binding Rossmann-fold domains"/>
    <property type="match status" value="1"/>
</dbReference>
<dbReference type="CDD" id="cd05233">
    <property type="entry name" value="SDR_c"/>
    <property type="match status" value="1"/>
</dbReference>
<sequence>MKLDLTGQRALVTGGASGIGATVARRFASLGAHVIVTDLNDVDGAAVANEIGGEYHHLDVSNAQAWHDLIDPLDALDIAFLNAGVSTRMPGSQFSDELLSEVTDEAYRRIMGANVDGVVFGSRVVLPKMLQRGRGHIVMTASMAGLGAVQFDPIYALTKHAVVGFAKSLGVAAGPRGVCTSAICPGFADTKIVSTEARQMLGVIGVPIMSPERVADTVITAIEANKPGSVWAVWGDLPITQYEPTPPFHGLIPT</sequence>
<dbReference type="PANTHER" id="PTHR43180">
    <property type="entry name" value="3-OXOACYL-(ACYL-CARRIER-PROTEIN) REDUCTASE (AFU_ORTHOLOGUE AFUA_6G11210)"/>
    <property type="match status" value="1"/>
</dbReference>
<comment type="similarity">
    <text evidence="1">Belongs to the short-chain dehydrogenases/reductases (SDR) family.</text>
</comment>
<dbReference type="PANTHER" id="PTHR43180:SF33">
    <property type="entry name" value="15-HYDROXYPROSTAGLANDIN DEHYDROGENASE [NAD(+)]-LIKE"/>
    <property type="match status" value="1"/>
</dbReference>
<gene>
    <name evidence="3" type="ORF">UFOPK2992_00699</name>
</gene>
<evidence type="ECO:0000313" key="3">
    <source>
        <dbReference type="EMBL" id="CAB4795170.1"/>
    </source>
</evidence>
<keyword evidence="2" id="KW-0560">Oxidoreductase</keyword>
<evidence type="ECO:0000256" key="2">
    <source>
        <dbReference type="ARBA" id="ARBA00023002"/>
    </source>
</evidence>
<dbReference type="InterPro" id="IPR036291">
    <property type="entry name" value="NAD(P)-bd_dom_sf"/>
</dbReference>
<dbReference type="AlphaFoldDB" id="A0A6J6XCP3"/>
<name>A0A6J6XCP3_9ZZZZ</name>
<proteinExistence type="inferred from homology"/>
<evidence type="ECO:0000256" key="1">
    <source>
        <dbReference type="ARBA" id="ARBA00006484"/>
    </source>
</evidence>
<dbReference type="GO" id="GO:0016491">
    <property type="term" value="F:oxidoreductase activity"/>
    <property type="evidence" value="ECO:0007669"/>
    <property type="project" value="UniProtKB-KW"/>
</dbReference>
<reference evidence="3" key="1">
    <citation type="submission" date="2020-05" db="EMBL/GenBank/DDBJ databases">
        <authorList>
            <person name="Chiriac C."/>
            <person name="Salcher M."/>
            <person name="Ghai R."/>
            <person name="Kavagutti S V."/>
        </authorList>
    </citation>
    <scope>NUCLEOTIDE SEQUENCE</scope>
</reference>
<organism evidence="3">
    <name type="scientific">freshwater metagenome</name>
    <dbReference type="NCBI Taxonomy" id="449393"/>
    <lineage>
        <taxon>unclassified sequences</taxon>
        <taxon>metagenomes</taxon>
        <taxon>ecological metagenomes</taxon>
    </lineage>
</organism>
<dbReference type="InterPro" id="IPR002347">
    <property type="entry name" value="SDR_fam"/>
</dbReference>
<dbReference type="Gene3D" id="3.40.50.720">
    <property type="entry name" value="NAD(P)-binding Rossmann-like Domain"/>
    <property type="match status" value="1"/>
</dbReference>
<dbReference type="EMBL" id="CAFAAI010000101">
    <property type="protein sequence ID" value="CAB4795170.1"/>
    <property type="molecule type" value="Genomic_DNA"/>
</dbReference>
<protein>
    <submittedName>
        <fullName evidence="3">Unannotated protein</fullName>
    </submittedName>
</protein>
<accession>A0A6J6XCP3</accession>
<dbReference type="PRINTS" id="PR00081">
    <property type="entry name" value="GDHRDH"/>
</dbReference>
<dbReference type="Pfam" id="PF00106">
    <property type="entry name" value="adh_short"/>
    <property type="match status" value="1"/>
</dbReference>